<accession>A0ACB9C0K4</accession>
<protein>
    <submittedName>
        <fullName evidence="1">Uncharacterized protein</fullName>
    </submittedName>
</protein>
<evidence type="ECO:0000313" key="1">
    <source>
        <dbReference type="EMBL" id="KAI3727783.1"/>
    </source>
</evidence>
<dbReference type="Proteomes" id="UP001055879">
    <property type="component" value="Linkage Group LG05"/>
</dbReference>
<organism evidence="1 2">
    <name type="scientific">Arctium lappa</name>
    <name type="common">Greater burdock</name>
    <name type="synonym">Lappa major</name>
    <dbReference type="NCBI Taxonomy" id="4217"/>
    <lineage>
        <taxon>Eukaryota</taxon>
        <taxon>Viridiplantae</taxon>
        <taxon>Streptophyta</taxon>
        <taxon>Embryophyta</taxon>
        <taxon>Tracheophyta</taxon>
        <taxon>Spermatophyta</taxon>
        <taxon>Magnoliopsida</taxon>
        <taxon>eudicotyledons</taxon>
        <taxon>Gunneridae</taxon>
        <taxon>Pentapetalae</taxon>
        <taxon>asterids</taxon>
        <taxon>campanulids</taxon>
        <taxon>Asterales</taxon>
        <taxon>Asteraceae</taxon>
        <taxon>Carduoideae</taxon>
        <taxon>Cardueae</taxon>
        <taxon>Arctiinae</taxon>
        <taxon>Arctium</taxon>
    </lineage>
</organism>
<keyword evidence="2" id="KW-1185">Reference proteome</keyword>
<reference evidence="2" key="1">
    <citation type="journal article" date="2022" name="Mol. Ecol. Resour.">
        <title>The genomes of chicory, endive, great burdock and yacon provide insights into Asteraceae palaeo-polyploidization history and plant inulin production.</title>
        <authorList>
            <person name="Fan W."/>
            <person name="Wang S."/>
            <person name="Wang H."/>
            <person name="Wang A."/>
            <person name="Jiang F."/>
            <person name="Liu H."/>
            <person name="Zhao H."/>
            <person name="Xu D."/>
            <person name="Zhang Y."/>
        </authorList>
    </citation>
    <scope>NUCLEOTIDE SEQUENCE [LARGE SCALE GENOMIC DNA]</scope>
    <source>
        <strain evidence="2">cv. Niubang</strain>
    </source>
</reference>
<sequence length="151" mass="16739">MDKAHPASTPMIGRSLDIMKDPFRPKDDDEEVLGAEIPYLSAIGALLYLAQCTRLDIAFSVNLLARFSSEPTQRHWNDINKESDIPYSEIPNDILVGFADAGYLSDPHKGRSQTGYVFTIGNTTISWKFTKQTLVATSSNHSEIIALHEAV</sequence>
<comment type="caution">
    <text evidence="1">The sequence shown here is derived from an EMBL/GenBank/DDBJ whole genome shotgun (WGS) entry which is preliminary data.</text>
</comment>
<reference evidence="1 2" key="2">
    <citation type="journal article" date="2022" name="Mol. Ecol. Resour.">
        <title>The genomes of chicory, endive, great burdock and yacon provide insights into Asteraceae paleo-polyploidization history and plant inulin production.</title>
        <authorList>
            <person name="Fan W."/>
            <person name="Wang S."/>
            <person name="Wang H."/>
            <person name="Wang A."/>
            <person name="Jiang F."/>
            <person name="Liu H."/>
            <person name="Zhao H."/>
            <person name="Xu D."/>
            <person name="Zhang Y."/>
        </authorList>
    </citation>
    <scope>NUCLEOTIDE SEQUENCE [LARGE SCALE GENOMIC DNA]</scope>
    <source>
        <strain evidence="2">cv. Niubang</strain>
    </source>
</reference>
<name>A0ACB9C0K4_ARCLA</name>
<gene>
    <name evidence="1" type="ORF">L6452_16403</name>
</gene>
<dbReference type="EMBL" id="CM042051">
    <property type="protein sequence ID" value="KAI3727783.1"/>
    <property type="molecule type" value="Genomic_DNA"/>
</dbReference>
<evidence type="ECO:0000313" key="2">
    <source>
        <dbReference type="Proteomes" id="UP001055879"/>
    </source>
</evidence>
<proteinExistence type="predicted"/>